<feature type="region of interest" description="Disordered" evidence="5">
    <location>
        <begin position="1"/>
        <end position="22"/>
    </location>
</feature>
<accession>A0AAW1SIT3</accession>
<keyword evidence="3" id="KW-0508">mRNA splicing</keyword>
<protein>
    <recommendedName>
        <fullName evidence="10">SURP and G-patch domain-containing protein 1-like protein</fullName>
    </recommendedName>
</protein>
<organism evidence="8 9">
    <name type="scientific">Elliptochloris bilobata</name>
    <dbReference type="NCBI Taxonomy" id="381761"/>
    <lineage>
        <taxon>Eukaryota</taxon>
        <taxon>Viridiplantae</taxon>
        <taxon>Chlorophyta</taxon>
        <taxon>core chlorophytes</taxon>
        <taxon>Trebouxiophyceae</taxon>
        <taxon>Trebouxiophyceae incertae sedis</taxon>
        <taxon>Elliptochloris clade</taxon>
        <taxon>Elliptochloris</taxon>
    </lineage>
</organism>
<dbReference type="PANTHER" id="PTHR23340:SF0">
    <property type="entry name" value="SURP AND G-PATCH DOMAIN-CONTAINING PROTEIN 1 ISOFORM X1"/>
    <property type="match status" value="1"/>
</dbReference>
<gene>
    <name evidence="8" type="ORF">WJX81_004124</name>
</gene>
<dbReference type="SMART" id="SM00443">
    <property type="entry name" value="G_patch"/>
    <property type="match status" value="1"/>
</dbReference>
<dbReference type="Proteomes" id="UP001445335">
    <property type="component" value="Unassembled WGS sequence"/>
</dbReference>
<evidence type="ECO:0000259" key="7">
    <source>
        <dbReference type="PROSITE" id="PS50174"/>
    </source>
</evidence>
<evidence type="ECO:0000313" key="9">
    <source>
        <dbReference type="Proteomes" id="UP001445335"/>
    </source>
</evidence>
<feature type="compositionally biased region" description="Gly residues" evidence="5">
    <location>
        <begin position="143"/>
        <end position="161"/>
    </location>
</feature>
<dbReference type="InterPro" id="IPR000467">
    <property type="entry name" value="G_patch_dom"/>
</dbReference>
<evidence type="ECO:0000256" key="1">
    <source>
        <dbReference type="ARBA" id="ARBA00004123"/>
    </source>
</evidence>
<dbReference type="InterPro" id="IPR000061">
    <property type="entry name" value="Surp"/>
</dbReference>
<feature type="compositionally biased region" description="Acidic residues" evidence="5">
    <location>
        <begin position="42"/>
        <end position="52"/>
    </location>
</feature>
<comment type="subcellular location">
    <subcellularLocation>
        <location evidence="1">Nucleus</location>
    </subcellularLocation>
</comment>
<dbReference type="SMART" id="SM00648">
    <property type="entry name" value="SWAP"/>
    <property type="match status" value="1"/>
</dbReference>
<evidence type="ECO:0000256" key="4">
    <source>
        <dbReference type="ARBA" id="ARBA00023242"/>
    </source>
</evidence>
<dbReference type="Pfam" id="PF01585">
    <property type="entry name" value="G-patch"/>
    <property type="match status" value="1"/>
</dbReference>
<dbReference type="PANTHER" id="PTHR23340">
    <property type="entry name" value="ARGININE/SERINE RICH SPLICING FACTOR SF4/14"/>
    <property type="match status" value="1"/>
</dbReference>
<feature type="region of interest" description="Disordered" evidence="5">
    <location>
        <begin position="35"/>
        <end position="78"/>
    </location>
</feature>
<feature type="domain" description="SURP motif" evidence="6">
    <location>
        <begin position="81"/>
        <end position="124"/>
    </location>
</feature>
<dbReference type="GO" id="GO:0006397">
    <property type="term" value="P:mRNA processing"/>
    <property type="evidence" value="ECO:0007669"/>
    <property type="project" value="UniProtKB-KW"/>
</dbReference>
<feature type="domain" description="G-patch" evidence="7">
    <location>
        <begin position="352"/>
        <end position="401"/>
    </location>
</feature>
<keyword evidence="9" id="KW-1185">Reference proteome</keyword>
<dbReference type="GO" id="GO:0003723">
    <property type="term" value="F:RNA binding"/>
    <property type="evidence" value="ECO:0007669"/>
    <property type="project" value="InterPro"/>
</dbReference>
<dbReference type="EMBL" id="JALJOU010000002">
    <property type="protein sequence ID" value="KAK9845850.1"/>
    <property type="molecule type" value="Genomic_DNA"/>
</dbReference>
<evidence type="ECO:0000256" key="3">
    <source>
        <dbReference type="ARBA" id="ARBA00023187"/>
    </source>
</evidence>
<name>A0AAW1SIT3_9CHLO</name>
<comment type="caution">
    <text evidence="8">The sequence shown here is derived from an EMBL/GenBank/DDBJ whole genome shotgun (WGS) entry which is preliminary data.</text>
</comment>
<proteinExistence type="predicted"/>
<dbReference type="GO" id="GO:0008380">
    <property type="term" value="P:RNA splicing"/>
    <property type="evidence" value="ECO:0007669"/>
    <property type="project" value="UniProtKB-KW"/>
</dbReference>
<sequence length="437" mass="45437">MGDKGLSFSLGTGPKRAVPGKLSFGLKPAARAKPAAIFQADSSDDDAEEAAAQDDSKRQRTAATAPTGPAAPPADPDVRKVVEKLAEFVAKNGRTFEEVTRQRNPADGPFRFLFNKDSPEYAYYEHRVAEAEAAAKANAPGTQGYGRAPGGGLPGYGGGLGVQQAYGGALPQPGSLPAYSQQQQAADPPAPFHGAPAGAARGSSASIGTSAPPLPAADMPAADTTAREGGDGGKRAPAPVNTVLAARERPEGSRATAALADGDSLAAMEAFAALAARHEQGRPAREEKVELLNETSFDRRRQVAVYKNDGKRGHHMQDYIPPEELAVMLASGGGDASRAQAEALEAAQRIGEDNIGHRMLRGMGWREGEGLGASASGIAAPLAAGAAKAAQDKIGLGAAAHGAVQEDDDEFEAYRKRMMLGYKHRPNPLGNPRKQYY</sequence>
<feature type="compositionally biased region" description="Basic and acidic residues" evidence="5">
    <location>
        <begin position="225"/>
        <end position="234"/>
    </location>
</feature>
<dbReference type="PROSITE" id="PS50174">
    <property type="entry name" value="G_PATCH"/>
    <property type="match status" value="1"/>
</dbReference>
<dbReference type="Pfam" id="PF01805">
    <property type="entry name" value="Surp"/>
    <property type="match status" value="1"/>
</dbReference>
<evidence type="ECO:0000259" key="6">
    <source>
        <dbReference type="PROSITE" id="PS50128"/>
    </source>
</evidence>
<evidence type="ECO:0000313" key="8">
    <source>
        <dbReference type="EMBL" id="KAK9845850.1"/>
    </source>
</evidence>
<dbReference type="GO" id="GO:0005654">
    <property type="term" value="C:nucleoplasm"/>
    <property type="evidence" value="ECO:0007669"/>
    <property type="project" value="TreeGrafter"/>
</dbReference>
<dbReference type="InterPro" id="IPR040169">
    <property type="entry name" value="SUGP1/2"/>
</dbReference>
<evidence type="ECO:0000256" key="2">
    <source>
        <dbReference type="ARBA" id="ARBA00022664"/>
    </source>
</evidence>
<feature type="region of interest" description="Disordered" evidence="5">
    <location>
        <begin position="135"/>
        <end position="239"/>
    </location>
</feature>
<evidence type="ECO:0000256" key="5">
    <source>
        <dbReference type="SAM" id="MobiDB-lite"/>
    </source>
</evidence>
<keyword evidence="2" id="KW-0507">mRNA processing</keyword>
<evidence type="ECO:0008006" key="10">
    <source>
        <dbReference type="Google" id="ProtNLM"/>
    </source>
</evidence>
<reference evidence="8 9" key="1">
    <citation type="journal article" date="2024" name="Nat. Commun.">
        <title>Phylogenomics reveals the evolutionary origins of lichenization in chlorophyte algae.</title>
        <authorList>
            <person name="Puginier C."/>
            <person name="Libourel C."/>
            <person name="Otte J."/>
            <person name="Skaloud P."/>
            <person name="Haon M."/>
            <person name="Grisel S."/>
            <person name="Petersen M."/>
            <person name="Berrin J.G."/>
            <person name="Delaux P.M."/>
            <person name="Dal Grande F."/>
            <person name="Keller J."/>
        </authorList>
    </citation>
    <scope>NUCLEOTIDE SEQUENCE [LARGE SCALE GENOMIC DNA]</scope>
    <source>
        <strain evidence="8 9">SAG 245.80</strain>
    </source>
</reference>
<feature type="compositionally biased region" description="Low complexity" evidence="5">
    <location>
        <begin position="177"/>
        <end position="224"/>
    </location>
</feature>
<dbReference type="InterPro" id="IPR035967">
    <property type="entry name" value="SWAP/Surp_sf"/>
</dbReference>
<dbReference type="AlphaFoldDB" id="A0AAW1SIT3"/>
<dbReference type="SUPFAM" id="SSF109905">
    <property type="entry name" value="Surp module (SWAP domain)"/>
    <property type="match status" value="1"/>
</dbReference>
<dbReference type="PROSITE" id="PS50128">
    <property type="entry name" value="SURP"/>
    <property type="match status" value="1"/>
</dbReference>
<dbReference type="Gene3D" id="1.10.10.790">
    <property type="entry name" value="Surp module"/>
    <property type="match status" value="1"/>
</dbReference>
<keyword evidence="4" id="KW-0539">Nucleus</keyword>